<dbReference type="EMBL" id="ATDL01000015">
    <property type="protein sequence ID" value="ERJ58802.1"/>
    <property type="molecule type" value="Genomic_DNA"/>
</dbReference>
<evidence type="ECO:0000256" key="2">
    <source>
        <dbReference type="ARBA" id="ARBA00022448"/>
    </source>
</evidence>
<name>U2HTG2_9SPHI</name>
<dbReference type="RefSeq" id="WP_021070295.1">
    <property type="nucleotide sequence ID" value="NZ_ATDL01000015.1"/>
</dbReference>
<keyword evidence="7" id="KW-1185">Reference proteome</keyword>
<evidence type="ECO:0000256" key="3">
    <source>
        <dbReference type="ARBA" id="ARBA00022741"/>
    </source>
</evidence>
<dbReference type="GO" id="GO:0005524">
    <property type="term" value="F:ATP binding"/>
    <property type="evidence" value="ECO:0007669"/>
    <property type="project" value="UniProtKB-KW"/>
</dbReference>
<dbReference type="InterPro" id="IPR003593">
    <property type="entry name" value="AAA+_ATPase"/>
</dbReference>
<evidence type="ECO:0000313" key="7">
    <source>
        <dbReference type="Proteomes" id="UP000016584"/>
    </source>
</evidence>
<dbReference type="OrthoDB" id="9785229at2"/>
<feature type="domain" description="ABC transporter" evidence="5">
    <location>
        <begin position="4"/>
        <end position="233"/>
    </location>
</feature>
<dbReference type="Pfam" id="PF00005">
    <property type="entry name" value="ABC_tran"/>
    <property type="match status" value="1"/>
</dbReference>
<dbReference type="GO" id="GO:0016887">
    <property type="term" value="F:ATP hydrolysis activity"/>
    <property type="evidence" value="ECO:0007669"/>
    <property type="project" value="InterPro"/>
</dbReference>
<dbReference type="STRING" id="1346330.M472_08475"/>
<comment type="similarity">
    <text evidence="1">Belongs to the ABC transporter superfamily.</text>
</comment>
<dbReference type="eggNOG" id="COG1131">
    <property type="taxonomic scope" value="Bacteria"/>
</dbReference>
<dbReference type="PROSITE" id="PS50893">
    <property type="entry name" value="ABC_TRANSPORTER_2"/>
    <property type="match status" value="1"/>
</dbReference>
<gene>
    <name evidence="6" type="ORF">M472_08475</name>
</gene>
<dbReference type="InterPro" id="IPR003439">
    <property type="entry name" value="ABC_transporter-like_ATP-bd"/>
</dbReference>
<accession>U2HTG2</accession>
<comment type="caution">
    <text evidence="6">The sequence shown here is derived from an EMBL/GenBank/DDBJ whole genome shotgun (WGS) entry which is preliminary data.</text>
</comment>
<dbReference type="PANTHER" id="PTHR43335">
    <property type="entry name" value="ABC TRANSPORTER, ATP-BINDING PROTEIN"/>
    <property type="match status" value="1"/>
</dbReference>
<keyword evidence="4" id="KW-0067">ATP-binding</keyword>
<evidence type="ECO:0000313" key="6">
    <source>
        <dbReference type="EMBL" id="ERJ58802.1"/>
    </source>
</evidence>
<keyword evidence="3" id="KW-0547">Nucleotide-binding</keyword>
<dbReference type="AlphaFoldDB" id="U2HTG2"/>
<keyword evidence="2" id="KW-0813">Transport</keyword>
<dbReference type="InterPro" id="IPR027417">
    <property type="entry name" value="P-loop_NTPase"/>
</dbReference>
<dbReference type="PATRIC" id="fig|1346330.5.peg.2133"/>
<protein>
    <recommendedName>
        <fullName evidence="5">ABC transporter domain-containing protein</fullName>
    </recommendedName>
</protein>
<reference evidence="6 7" key="1">
    <citation type="journal article" date="2013" name="Genome Announc.">
        <title>The Draft Genome Sequence of Sphingomonas paucimobilis Strain HER1398 (Proteobacteria), Host to the Giant PAU Phage, Indicates That It Is a Member of the Genus Sphingobacterium (Bacteroidetes).</title>
        <authorList>
            <person name="White R.A.III."/>
            <person name="Suttle C.A."/>
        </authorList>
    </citation>
    <scope>NUCLEOTIDE SEQUENCE [LARGE SCALE GENOMIC DNA]</scope>
    <source>
        <strain evidence="6 7">HER1398</strain>
    </source>
</reference>
<sequence length="305" mass="34453">MSILTTENLSHKYGAGWAIRDINVDIPKVGAYGLLGANGAGKSTLMNIICGALKPTDGRVIVNGVDLRKQPQRAKTSIGFLPQILPLYLDLSVEEYLYYTASLRLMETKLIPKAVEEVLERCQIMHFRRRLLKNLSGGYRQRVGIAQAIIHKPLLVVMDEPTNGLDPNQLIETRRLIKEVAEQSLVLLSSHILTEIAQLCDEIILIDKGEVLFSDRTSVFQQQIQSTYLQVIFDNPPHLEQLAQLPGVNSVEIETKGTFKISYDNLDILSQQLMELSIQKGWKLKSMRPIENNMDEVFRELTNKK</sequence>
<evidence type="ECO:0000256" key="1">
    <source>
        <dbReference type="ARBA" id="ARBA00005417"/>
    </source>
</evidence>
<evidence type="ECO:0000256" key="4">
    <source>
        <dbReference type="ARBA" id="ARBA00022840"/>
    </source>
</evidence>
<evidence type="ECO:0000259" key="5">
    <source>
        <dbReference type="PROSITE" id="PS50893"/>
    </source>
</evidence>
<dbReference type="SMART" id="SM00382">
    <property type="entry name" value="AAA"/>
    <property type="match status" value="1"/>
</dbReference>
<dbReference type="Proteomes" id="UP000016584">
    <property type="component" value="Unassembled WGS sequence"/>
</dbReference>
<proteinExistence type="inferred from homology"/>
<dbReference type="SUPFAM" id="SSF52540">
    <property type="entry name" value="P-loop containing nucleoside triphosphate hydrolases"/>
    <property type="match status" value="1"/>
</dbReference>
<dbReference type="Gene3D" id="3.40.50.300">
    <property type="entry name" value="P-loop containing nucleotide triphosphate hydrolases"/>
    <property type="match status" value="1"/>
</dbReference>
<organism evidence="6 7">
    <name type="scientific">Sphingobacterium paucimobilis HER1398</name>
    <dbReference type="NCBI Taxonomy" id="1346330"/>
    <lineage>
        <taxon>Bacteria</taxon>
        <taxon>Pseudomonadati</taxon>
        <taxon>Bacteroidota</taxon>
        <taxon>Sphingobacteriia</taxon>
        <taxon>Sphingobacteriales</taxon>
        <taxon>Sphingobacteriaceae</taxon>
        <taxon>Sphingobacterium</taxon>
    </lineage>
</organism>